<protein>
    <submittedName>
        <fullName evidence="2">Uncharacterized protein</fullName>
    </submittedName>
</protein>
<gene>
    <name evidence="2" type="ORF">HaLaN_17508</name>
</gene>
<reference evidence="2 3" key="1">
    <citation type="submission" date="2020-02" db="EMBL/GenBank/DDBJ databases">
        <title>Draft genome sequence of Haematococcus lacustris strain NIES-144.</title>
        <authorList>
            <person name="Morimoto D."/>
            <person name="Nakagawa S."/>
            <person name="Yoshida T."/>
            <person name="Sawayama S."/>
        </authorList>
    </citation>
    <scope>NUCLEOTIDE SEQUENCE [LARGE SCALE GENOMIC DNA]</scope>
    <source>
        <strain evidence="2 3">NIES-144</strain>
    </source>
</reference>
<evidence type="ECO:0000313" key="3">
    <source>
        <dbReference type="Proteomes" id="UP000485058"/>
    </source>
</evidence>
<accession>A0A699ZCG8</accession>
<dbReference type="EMBL" id="BLLF01001626">
    <property type="protein sequence ID" value="GFH20397.1"/>
    <property type="molecule type" value="Genomic_DNA"/>
</dbReference>
<proteinExistence type="predicted"/>
<keyword evidence="3" id="KW-1185">Reference proteome</keyword>
<sequence>MHLASWTSSIKTTREASLRCLWWMPTLSQAPPTWVRPCRRKRSRTHLSCSQPIVLVVCSGISDGAARAIEPEAASEDRRGASESSTLQQTRFSLASHTEQGTPFYTLACCELTTVNI</sequence>
<dbReference type="AlphaFoldDB" id="A0A699ZCG8"/>
<organism evidence="2 3">
    <name type="scientific">Haematococcus lacustris</name>
    <name type="common">Green alga</name>
    <name type="synonym">Haematococcus pluvialis</name>
    <dbReference type="NCBI Taxonomy" id="44745"/>
    <lineage>
        <taxon>Eukaryota</taxon>
        <taxon>Viridiplantae</taxon>
        <taxon>Chlorophyta</taxon>
        <taxon>core chlorophytes</taxon>
        <taxon>Chlorophyceae</taxon>
        <taxon>CS clade</taxon>
        <taxon>Chlamydomonadales</taxon>
        <taxon>Haematococcaceae</taxon>
        <taxon>Haematococcus</taxon>
    </lineage>
</organism>
<name>A0A699ZCG8_HAELA</name>
<feature type="compositionally biased region" description="Polar residues" evidence="1">
    <location>
        <begin position="82"/>
        <end position="94"/>
    </location>
</feature>
<evidence type="ECO:0000313" key="2">
    <source>
        <dbReference type="EMBL" id="GFH20397.1"/>
    </source>
</evidence>
<feature type="region of interest" description="Disordered" evidence="1">
    <location>
        <begin position="71"/>
        <end position="94"/>
    </location>
</feature>
<dbReference type="Proteomes" id="UP000485058">
    <property type="component" value="Unassembled WGS sequence"/>
</dbReference>
<evidence type="ECO:0000256" key="1">
    <source>
        <dbReference type="SAM" id="MobiDB-lite"/>
    </source>
</evidence>
<comment type="caution">
    <text evidence="2">The sequence shown here is derived from an EMBL/GenBank/DDBJ whole genome shotgun (WGS) entry which is preliminary data.</text>
</comment>